<feature type="compositionally biased region" description="Polar residues" evidence="14">
    <location>
        <begin position="353"/>
        <end position="378"/>
    </location>
</feature>
<keyword evidence="6" id="KW-0479">Metal-binding</keyword>
<keyword evidence="12 13" id="KW-0326">Glycosidase</keyword>
<feature type="region of interest" description="Disordered" evidence="14">
    <location>
        <begin position="340"/>
        <end position="378"/>
    </location>
</feature>
<dbReference type="FunFam" id="1.10.340.30:FF:000002">
    <property type="entry name" value="Adenine DNA glycosylase"/>
    <property type="match status" value="1"/>
</dbReference>
<dbReference type="Pfam" id="PF00730">
    <property type="entry name" value="HhH-GPD"/>
    <property type="match status" value="1"/>
</dbReference>
<evidence type="ECO:0000256" key="1">
    <source>
        <dbReference type="ARBA" id="ARBA00000843"/>
    </source>
</evidence>
<comment type="cofactor">
    <cofactor evidence="13">
        <name>[4Fe-4S] cluster</name>
        <dbReference type="ChEBI" id="CHEBI:49883"/>
    </cofactor>
    <text evidence="13">Binds 1 [4Fe-4S] cluster.</text>
</comment>
<gene>
    <name evidence="16" type="ORF">B0T16DRAFT_428084</name>
</gene>
<feature type="region of interest" description="Disordered" evidence="14">
    <location>
        <begin position="258"/>
        <end position="277"/>
    </location>
</feature>
<dbReference type="CDD" id="cd00056">
    <property type="entry name" value="ENDO3c"/>
    <property type="match status" value="1"/>
</dbReference>
<dbReference type="InterPro" id="IPR029119">
    <property type="entry name" value="MutY_C"/>
</dbReference>
<dbReference type="InterPro" id="IPR003651">
    <property type="entry name" value="Endonuclease3_FeS-loop_motif"/>
</dbReference>
<dbReference type="InterPro" id="IPR003265">
    <property type="entry name" value="HhH-GPD_domain"/>
</dbReference>
<dbReference type="Proteomes" id="UP001174936">
    <property type="component" value="Unassembled WGS sequence"/>
</dbReference>
<evidence type="ECO:0000313" key="16">
    <source>
        <dbReference type="EMBL" id="KAK0649261.1"/>
    </source>
</evidence>
<sequence>MPTSFVANGVGDECQKVGQIHPQTKTQTKTQTHHPHLHPPPNPPPLFRMHPPSPAPPPHLPPPLLLLSAPSRTALLTWFSSISSHRAMPWRKPFLPPASTPRALLARRAYEVWISEVMLQQTRVATVIAYWNRWMARWPTIEDLAAASEDEVVSLWQGLGYYSRARRLHEAARLVVTDEEMKGLLPREVGVLEARVPGVGRYTAGAIAAIVFGEAVAMVDGNVLRVLSRQLGLLADVKERGVVEALWEVAERLVKAAVADGEEEEEEGEAAGGSERPGIWGQALMELGSTVCTPKPKCVECPVTATCRAYQEGFAWVKGGKGLVDIEDLCTLCQPYGEAGDADADEEEDTAPDLTSQEAESHGKQPTTSAFFETNSAPNRAATTAALREIELEVIVDHARKFPWRKPKKQVREEEVVVCGIRRRSDGAYLVHQRPEKGLLAGMWELPSYTLPLENDRTIDARKEASRSYVRGGEVATVPWAFSHLKLTMHVHMFAYDDQGADQETNGPRTKWATIDELDEVSMGTGMRNCWELARGLGKAWMAYVPDSSYEAL</sequence>
<dbReference type="Pfam" id="PF14815">
    <property type="entry name" value="NUDIX_4"/>
    <property type="match status" value="1"/>
</dbReference>
<feature type="region of interest" description="Disordered" evidence="14">
    <location>
        <begin position="24"/>
        <end position="58"/>
    </location>
</feature>
<dbReference type="Gene3D" id="3.90.79.10">
    <property type="entry name" value="Nucleoside Triphosphate Pyrophosphohydrolase"/>
    <property type="match status" value="1"/>
</dbReference>
<feature type="compositionally biased region" description="Pro residues" evidence="14">
    <location>
        <begin position="38"/>
        <end position="58"/>
    </location>
</feature>
<dbReference type="GO" id="GO:0006285">
    <property type="term" value="P:base-excision repair, AP site formation"/>
    <property type="evidence" value="ECO:0007669"/>
    <property type="project" value="UniProtKB-ARBA"/>
</dbReference>
<organism evidence="16 17">
    <name type="scientific">Cercophora newfieldiana</name>
    <dbReference type="NCBI Taxonomy" id="92897"/>
    <lineage>
        <taxon>Eukaryota</taxon>
        <taxon>Fungi</taxon>
        <taxon>Dikarya</taxon>
        <taxon>Ascomycota</taxon>
        <taxon>Pezizomycotina</taxon>
        <taxon>Sordariomycetes</taxon>
        <taxon>Sordariomycetidae</taxon>
        <taxon>Sordariales</taxon>
        <taxon>Lasiosphaeriaceae</taxon>
        <taxon>Cercophora</taxon>
    </lineage>
</organism>
<dbReference type="GO" id="GO:0035485">
    <property type="term" value="F:adenine/guanine mispair binding"/>
    <property type="evidence" value="ECO:0007669"/>
    <property type="project" value="TreeGrafter"/>
</dbReference>
<evidence type="ECO:0000256" key="9">
    <source>
        <dbReference type="ARBA" id="ARBA00023004"/>
    </source>
</evidence>
<dbReference type="GO" id="GO:0032357">
    <property type="term" value="F:oxidized purine DNA binding"/>
    <property type="evidence" value="ECO:0007669"/>
    <property type="project" value="TreeGrafter"/>
</dbReference>
<accession>A0AA39YAX3</accession>
<dbReference type="Gene3D" id="1.10.340.30">
    <property type="entry name" value="Hypothetical protein, domain 2"/>
    <property type="match status" value="1"/>
</dbReference>
<evidence type="ECO:0000256" key="14">
    <source>
        <dbReference type="SAM" id="MobiDB-lite"/>
    </source>
</evidence>
<dbReference type="GO" id="GO:0005634">
    <property type="term" value="C:nucleus"/>
    <property type="evidence" value="ECO:0007669"/>
    <property type="project" value="TreeGrafter"/>
</dbReference>
<comment type="similarity">
    <text evidence="2 13">Belongs to the Nth/MutY family.</text>
</comment>
<dbReference type="GO" id="GO:0034039">
    <property type="term" value="F:8-oxo-7,8-dihydroguanine DNA N-glycosylase activity"/>
    <property type="evidence" value="ECO:0007669"/>
    <property type="project" value="TreeGrafter"/>
</dbReference>
<keyword evidence="5" id="KW-0004">4Fe-4S</keyword>
<dbReference type="SMART" id="SM00525">
    <property type="entry name" value="FES"/>
    <property type="match status" value="1"/>
</dbReference>
<keyword evidence="8" id="KW-0378">Hydrolase</keyword>
<evidence type="ECO:0000256" key="2">
    <source>
        <dbReference type="ARBA" id="ARBA00008343"/>
    </source>
</evidence>
<proteinExistence type="inferred from homology"/>
<dbReference type="InterPro" id="IPR044298">
    <property type="entry name" value="MIG/MutY"/>
</dbReference>
<feature type="compositionally biased region" description="Acidic residues" evidence="14">
    <location>
        <begin position="340"/>
        <end position="351"/>
    </location>
</feature>
<evidence type="ECO:0000256" key="7">
    <source>
        <dbReference type="ARBA" id="ARBA00022763"/>
    </source>
</evidence>
<keyword evidence="10" id="KW-0411">Iron-sulfur</keyword>
<dbReference type="Gene3D" id="1.10.1670.10">
    <property type="entry name" value="Helix-hairpin-Helix base-excision DNA repair enzymes (C-terminal)"/>
    <property type="match status" value="1"/>
</dbReference>
<dbReference type="SUPFAM" id="SSF55811">
    <property type="entry name" value="Nudix"/>
    <property type="match status" value="1"/>
</dbReference>
<evidence type="ECO:0000256" key="11">
    <source>
        <dbReference type="ARBA" id="ARBA00023204"/>
    </source>
</evidence>
<dbReference type="CDD" id="cd03431">
    <property type="entry name" value="NUDIX_DNA_Glycosylase_C-MutY"/>
    <property type="match status" value="1"/>
</dbReference>
<evidence type="ECO:0000256" key="4">
    <source>
        <dbReference type="ARBA" id="ARBA00022023"/>
    </source>
</evidence>
<evidence type="ECO:0000259" key="15">
    <source>
        <dbReference type="SMART" id="SM00478"/>
    </source>
</evidence>
<dbReference type="InterPro" id="IPR023170">
    <property type="entry name" value="HhH_base_excis_C"/>
</dbReference>
<dbReference type="GO" id="GO:0006298">
    <property type="term" value="P:mismatch repair"/>
    <property type="evidence" value="ECO:0007669"/>
    <property type="project" value="TreeGrafter"/>
</dbReference>
<evidence type="ECO:0000256" key="5">
    <source>
        <dbReference type="ARBA" id="ARBA00022485"/>
    </source>
</evidence>
<dbReference type="EC" id="3.2.2.31" evidence="3 13"/>
<dbReference type="GO" id="GO:0000701">
    <property type="term" value="F:purine-specific mismatch base pair DNA N-glycosylase activity"/>
    <property type="evidence" value="ECO:0007669"/>
    <property type="project" value="UniProtKB-EC"/>
</dbReference>
<evidence type="ECO:0000256" key="10">
    <source>
        <dbReference type="ARBA" id="ARBA00023014"/>
    </source>
</evidence>
<dbReference type="GO" id="GO:0046872">
    <property type="term" value="F:metal ion binding"/>
    <property type="evidence" value="ECO:0007669"/>
    <property type="project" value="UniProtKB-UniRule"/>
</dbReference>
<comment type="caution">
    <text evidence="16">The sequence shown here is derived from an EMBL/GenBank/DDBJ whole genome shotgun (WGS) entry which is preliminary data.</text>
</comment>
<feature type="domain" description="HhH-GPD" evidence="15">
    <location>
        <begin position="118"/>
        <end position="290"/>
    </location>
</feature>
<name>A0AA39YAX3_9PEZI</name>
<keyword evidence="7 13" id="KW-0227">DNA damage</keyword>
<evidence type="ECO:0000256" key="13">
    <source>
        <dbReference type="RuleBase" id="RU365096"/>
    </source>
</evidence>
<dbReference type="SMART" id="SM00478">
    <property type="entry name" value="ENDO3c"/>
    <property type="match status" value="1"/>
</dbReference>
<evidence type="ECO:0000313" key="17">
    <source>
        <dbReference type="Proteomes" id="UP001174936"/>
    </source>
</evidence>
<dbReference type="PANTHER" id="PTHR42944">
    <property type="entry name" value="ADENINE DNA GLYCOSYLASE"/>
    <property type="match status" value="1"/>
</dbReference>
<dbReference type="EMBL" id="JAULSV010000003">
    <property type="protein sequence ID" value="KAK0649261.1"/>
    <property type="molecule type" value="Genomic_DNA"/>
</dbReference>
<evidence type="ECO:0000256" key="6">
    <source>
        <dbReference type="ARBA" id="ARBA00022723"/>
    </source>
</evidence>
<keyword evidence="17" id="KW-1185">Reference proteome</keyword>
<comment type="catalytic activity">
    <reaction evidence="1 13">
        <text>Hydrolyzes free adenine bases from 7,8-dihydro-8-oxoguanine:adenine mismatched double-stranded DNA, leaving an apurinic site.</text>
        <dbReference type="EC" id="3.2.2.31"/>
    </reaction>
</comment>
<keyword evidence="9 13" id="KW-0408">Iron</keyword>
<protein>
    <recommendedName>
        <fullName evidence="4 13">Adenine DNA glycosylase</fullName>
        <ecNumber evidence="3 13">3.2.2.31</ecNumber>
    </recommendedName>
</protein>
<dbReference type="PANTHER" id="PTHR42944:SF1">
    <property type="entry name" value="ADENINE DNA GLYCOSYLASE"/>
    <property type="match status" value="1"/>
</dbReference>
<feature type="compositionally biased region" description="Acidic residues" evidence="14">
    <location>
        <begin position="260"/>
        <end position="269"/>
    </location>
</feature>
<evidence type="ECO:0000256" key="12">
    <source>
        <dbReference type="ARBA" id="ARBA00023295"/>
    </source>
</evidence>
<evidence type="ECO:0000256" key="8">
    <source>
        <dbReference type="ARBA" id="ARBA00022801"/>
    </source>
</evidence>
<dbReference type="AlphaFoldDB" id="A0AA39YAX3"/>
<keyword evidence="11" id="KW-0234">DNA repair</keyword>
<dbReference type="InterPro" id="IPR011257">
    <property type="entry name" value="DNA_glycosylase"/>
</dbReference>
<evidence type="ECO:0000256" key="3">
    <source>
        <dbReference type="ARBA" id="ARBA00012045"/>
    </source>
</evidence>
<reference evidence="16" key="1">
    <citation type="submission" date="2023-06" db="EMBL/GenBank/DDBJ databases">
        <title>Genome-scale phylogeny and comparative genomics of the fungal order Sordariales.</title>
        <authorList>
            <consortium name="Lawrence Berkeley National Laboratory"/>
            <person name="Hensen N."/>
            <person name="Bonometti L."/>
            <person name="Westerberg I."/>
            <person name="Brannstrom I.O."/>
            <person name="Guillou S."/>
            <person name="Cros-Aarteil S."/>
            <person name="Calhoun S."/>
            <person name="Haridas S."/>
            <person name="Kuo A."/>
            <person name="Mondo S."/>
            <person name="Pangilinan J."/>
            <person name="Riley R."/>
            <person name="Labutti K."/>
            <person name="Andreopoulos B."/>
            <person name="Lipzen A."/>
            <person name="Chen C."/>
            <person name="Yanf M."/>
            <person name="Daum C."/>
            <person name="Ng V."/>
            <person name="Clum A."/>
            <person name="Steindorff A."/>
            <person name="Ohm R."/>
            <person name="Martin F."/>
            <person name="Silar P."/>
            <person name="Natvig D."/>
            <person name="Lalanne C."/>
            <person name="Gautier V."/>
            <person name="Ament-Velasquez S.L."/>
            <person name="Kruys A."/>
            <person name="Hutchinson M.I."/>
            <person name="Powell A.J."/>
            <person name="Barry K."/>
            <person name="Miller A.N."/>
            <person name="Grigoriev I.V."/>
            <person name="Debuchy R."/>
            <person name="Gladieux P."/>
            <person name="Thoren M.H."/>
            <person name="Johannesson H."/>
        </authorList>
    </citation>
    <scope>NUCLEOTIDE SEQUENCE</scope>
    <source>
        <strain evidence="16">SMH2532-1</strain>
    </source>
</reference>
<comment type="function">
    <text evidence="13">Adenine glycosylase active on G-A mispairs.</text>
</comment>
<dbReference type="SUPFAM" id="SSF48150">
    <property type="entry name" value="DNA-glycosylase"/>
    <property type="match status" value="1"/>
</dbReference>
<dbReference type="InterPro" id="IPR015797">
    <property type="entry name" value="NUDIX_hydrolase-like_dom_sf"/>
</dbReference>
<dbReference type="GO" id="GO:0051539">
    <property type="term" value="F:4 iron, 4 sulfur cluster binding"/>
    <property type="evidence" value="ECO:0007669"/>
    <property type="project" value="UniProtKB-UniRule"/>
</dbReference>